<evidence type="ECO:0000313" key="2">
    <source>
        <dbReference type="EMBL" id="GFO38297.1"/>
    </source>
</evidence>
<feature type="non-terminal residue" evidence="2">
    <location>
        <position position="57"/>
    </location>
</feature>
<gene>
    <name evidence="2" type="ORF">PoB_006480200</name>
</gene>
<protein>
    <submittedName>
        <fullName evidence="2">Uncharacterized protein</fullName>
    </submittedName>
</protein>
<accession>A0AAV4D2B3</accession>
<reference evidence="2 3" key="1">
    <citation type="journal article" date="2021" name="Elife">
        <title>Chloroplast acquisition without the gene transfer in kleptoplastic sea slugs, Plakobranchus ocellatus.</title>
        <authorList>
            <person name="Maeda T."/>
            <person name="Takahashi S."/>
            <person name="Yoshida T."/>
            <person name="Shimamura S."/>
            <person name="Takaki Y."/>
            <person name="Nagai Y."/>
            <person name="Toyoda A."/>
            <person name="Suzuki Y."/>
            <person name="Arimoto A."/>
            <person name="Ishii H."/>
            <person name="Satoh N."/>
            <person name="Nishiyama T."/>
            <person name="Hasebe M."/>
            <person name="Maruyama T."/>
            <person name="Minagawa J."/>
            <person name="Obokata J."/>
            <person name="Shigenobu S."/>
        </authorList>
    </citation>
    <scope>NUCLEOTIDE SEQUENCE [LARGE SCALE GENOMIC DNA]</scope>
</reference>
<comment type="caution">
    <text evidence="2">The sequence shown here is derived from an EMBL/GenBank/DDBJ whole genome shotgun (WGS) entry which is preliminary data.</text>
</comment>
<dbReference type="Proteomes" id="UP000735302">
    <property type="component" value="Unassembled WGS sequence"/>
</dbReference>
<evidence type="ECO:0000313" key="3">
    <source>
        <dbReference type="Proteomes" id="UP000735302"/>
    </source>
</evidence>
<dbReference type="EMBL" id="BLXT01007309">
    <property type="protein sequence ID" value="GFO38297.1"/>
    <property type="molecule type" value="Genomic_DNA"/>
</dbReference>
<proteinExistence type="predicted"/>
<sequence length="57" mass="6468">MVEKVRKQRHHQGSGRWIKNKIGGHGRQHLFSVALDDDIFGSVNCLVVSKPAQKAFR</sequence>
<organism evidence="2 3">
    <name type="scientific">Plakobranchus ocellatus</name>
    <dbReference type="NCBI Taxonomy" id="259542"/>
    <lineage>
        <taxon>Eukaryota</taxon>
        <taxon>Metazoa</taxon>
        <taxon>Spiralia</taxon>
        <taxon>Lophotrochozoa</taxon>
        <taxon>Mollusca</taxon>
        <taxon>Gastropoda</taxon>
        <taxon>Heterobranchia</taxon>
        <taxon>Euthyneura</taxon>
        <taxon>Panpulmonata</taxon>
        <taxon>Sacoglossa</taxon>
        <taxon>Placobranchoidea</taxon>
        <taxon>Plakobranchidae</taxon>
        <taxon>Plakobranchus</taxon>
    </lineage>
</organism>
<dbReference type="AlphaFoldDB" id="A0AAV4D2B3"/>
<keyword evidence="3" id="KW-1185">Reference proteome</keyword>
<name>A0AAV4D2B3_9GAST</name>
<feature type="region of interest" description="Disordered" evidence="1">
    <location>
        <begin position="1"/>
        <end position="21"/>
    </location>
</feature>
<evidence type="ECO:0000256" key="1">
    <source>
        <dbReference type="SAM" id="MobiDB-lite"/>
    </source>
</evidence>